<dbReference type="STRING" id="1123282.SAMN02745823_02943"/>
<evidence type="ECO:0000256" key="7">
    <source>
        <dbReference type="PROSITE-ProRule" id="PRU00473"/>
    </source>
</evidence>
<evidence type="ECO:0000256" key="8">
    <source>
        <dbReference type="SAM" id="Phobius"/>
    </source>
</evidence>
<proteinExistence type="inferred from homology"/>
<keyword evidence="4 8" id="KW-0812">Transmembrane</keyword>
<dbReference type="PROSITE" id="PS51123">
    <property type="entry name" value="OMPA_2"/>
    <property type="match status" value="1"/>
</dbReference>
<keyword evidence="3" id="KW-1003">Cell membrane</keyword>
<comment type="similarity">
    <text evidence="2">Belongs to the MotB family.</text>
</comment>
<protein>
    <submittedName>
        <fullName evidence="10">Chemotaxis protein MotB</fullName>
    </submittedName>
</protein>
<name>A0A1M5YYD5_9FIRM</name>
<evidence type="ECO:0000256" key="4">
    <source>
        <dbReference type="ARBA" id="ARBA00022692"/>
    </source>
</evidence>
<organism evidence="10 11">
    <name type="scientific">Sporobacter termitidis DSM 10068</name>
    <dbReference type="NCBI Taxonomy" id="1123282"/>
    <lineage>
        <taxon>Bacteria</taxon>
        <taxon>Bacillati</taxon>
        <taxon>Bacillota</taxon>
        <taxon>Clostridia</taxon>
        <taxon>Eubacteriales</taxon>
        <taxon>Oscillospiraceae</taxon>
        <taxon>Sporobacter</taxon>
    </lineage>
</organism>
<evidence type="ECO:0000256" key="5">
    <source>
        <dbReference type="ARBA" id="ARBA00022989"/>
    </source>
</evidence>
<dbReference type="Pfam" id="PF13677">
    <property type="entry name" value="MotB_plug"/>
    <property type="match status" value="1"/>
</dbReference>
<dbReference type="OrthoDB" id="9815217at2"/>
<dbReference type="SUPFAM" id="SSF103088">
    <property type="entry name" value="OmpA-like"/>
    <property type="match status" value="1"/>
</dbReference>
<dbReference type="PANTHER" id="PTHR30329">
    <property type="entry name" value="STATOR ELEMENT OF FLAGELLAR MOTOR COMPLEX"/>
    <property type="match status" value="1"/>
</dbReference>
<evidence type="ECO:0000256" key="2">
    <source>
        <dbReference type="ARBA" id="ARBA00008914"/>
    </source>
</evidence>
<keyword evidence="11" id="KW-1185">Reference proteome</keyword>
<comment type="subcellular location">
    <subcellularLocation>
        <location evidence="1">Cell membrane</location>
        <topology evidence="1">Single-pass membrane protein</topology>
    </subcellularLocation>
</comment>
<keyword evidence="6 7" id="KW-0472">Membrane</keyword>
<evidence type="ECO:0000259" key="9">
    <source>
        <dbReference type="PROSITE" id="PS51123"/>
    </source>
</evidence>
<reference evidence="10 11" key="1">
    <citation type="submission" date="2016-11" db="EMBL/GenBank/DDBJ databases">
        <authorList>
            <person name="Jaros S."/>
            <person name="Januszkiewicz K."/>
            <person name="Wedrychowicz H."/>
        </authorList>
    </citation>
    <scope>NUCLEOTIDE SEQUENCE [LARGE SCALE GENOMIC DNA]</scope>
    <source>
        <strain evidence="10 11">DSM 10068</strain>
    </source>
</reference>
<accession>A0A1M5YYD5</accession>
<evidence type="ECO:0000313" key="11">
    <source>
        <dbReference type="Proteomes" id="UP000183995"/>
    </source>
</evidence>
<dbReference type="Pfam" id="PF00691">
    <property type="entry name" value="OmpA"/>
    <property type="match status" value="1"/>
</dbReference>
<sequence length="294" mass="31741">MARKPKEPEKDNTERWLLTYSDLMNLLLILFIIFYSISQVDKAKAEKVAADIRSGFGYVENGGTGAQDGEGSGLYGADFTPDGTDTSPAGNLSDINTGDGTSTYWTQQQWNAFKNLYNEVIQLLRQNNLEDMVDVTLDDTGVVISFKDNVLFKSGSADLGPNSVSLIDSIGSLLKDLDFSYILVEGHTDTDPIHTSRYADNMDLSTQRAGNVWRELVKIGLPPTKMASIGYGEYRPVAANDTVENKAKNRRVVITIMHNQITGPDQIVTGSAGAAPQITINPSPDIAAGAAAGG</sequence>
<dbReference type="PANTHER" id="PTHR30329:SF21">
    <property type="entry name" value="LIPOPROTEIN YIAD-RELATED"/>
    <property type="match status" value="1"/>
</dbReference>
<evidence type="ECO:0000313" key="10">
    <source>
        <dbReference type="EMBL" id="SHI16543.1"/>
    </source>
</evidence>
<dbReference type="RefSeq" id="WP_073080499.1">
    <property type="nucleotide sequence ID" value="NZ_FQXV01000011.1"/>
</dbReference>
<dbReference type="CDD" id="cd07185">
    <property type="entry name" value="OmpA_C-like"/>
    <property type="match status" value="1"/>
</dbReference>
<evidence type="ECO:0000256" key="6">
    <source>
        <dbReference type="ARBA" id="ARBA00023136"/>
    </source>
</evidence>
<dbReference type="GO" id="GO:0005886">
    <property type="term" value="C:plasma membrane"/>
    <property type="evidence" value="ECO:0007669"/>
    <property type="project" value="UniProtKB-SubCell"/>
</dbReference>
<dbReference type="InterPro" id="IPR036737">
    <property type="entry name" value="OmpA-like_sf"/>
</dbReference>
<gene>
    <name evidence="10" type="ORF">SAMN02745823_02943</name>
</gene>
<dbReference type="InterPro" id="IPR025713">
    <property type="entry name" value="MotB-like_N_dom"/>
</dbReference>
<dbReference type="EMBL" id="FQXV01000011">
    <property type="protein sequence ID" value="SHI16543.1"/>
    <property type="molecule type" value="Genomic_DNA"/>
</dbReference>
<keyword evidence="5 8" id="KW-1133">Transmembrane helix</keyword>
<dbReference type="InterPro" id="IPR006665">
    <property type="entry name" value="OmpA-like"/>
</dbReference>
<feature type="domain" description="OmpA-like" evidence="9">
    <location>
        <begin position="139"/>
        <end position="260"/>
    </location>
</feature>
<evidence type="ECO:0000256" key="3">
    <source>
        <dbReference type="ARBA" id="ARBA00022475"/>
    </source>
</evidence>
<dbReference type="Gene3D" id="3.30.1330.60">
    <property type="entry name" value="OmpA-like domain"/>
    <property type="match status" value="1"/>
</dbReference>
<dbReference type="InterPro" id="IPR050330">
    <property type="entry name" value="Bact_OuterMem_StrucFunc"/>
</dbReference>
<evidence type="ECO:0000256" key="1">
    <source>
        <dbReference type="ARBA" id="ARBA00004162"/>
    </source>
</evidence>
<dbReference type="AlphaFoldDB" id="A0A1M5YYD5"/>
<dbReference type="Proteomes" id="UP000183995">
    <property type="component" value="Unassembled WGS sequence"/>
</dbReference>
<feature type="transmembrane region" description="Helical" evidence="8">
    <location>
        <begin position="16"/>
        <end position="37"/>
    </location>
</feature>